<comment type="caution">
    <text evidence="2">The sequence shown here is derived from an EMBL/GenBank/DDBJ whole genome shotgun (WGS) entry which is preliminary data.</text>
</comment>
<feature type="domain" description="NAD(P)-binding" evidence="1">
    <location>
        <begin position="10"/>
        <end position="196"/>
    </location>
</feature>
<dbReference type="AlphaFoldDB" id="A0A919M9P2"/>
<evidence type="ECO:0000313" key="3">
    <source>
        <dbReference type="Proteomes" id="UP000619479"/>
    </source>
</evidence>
<dbReference type="RefSeq" id="WP_203752365.1">
    <property type="nucleotide sequence ID" value="NZ_BAAAUC010000092.1"/>
</dbReference>
<dbReference type="PANTHER" id="PTHR15020:SF50">
    <property type="entry name" value="UPF0659 PROTEIN YMR090W"/>
    <property type="match status" value="1"/>
</dbReference>
<proteinExistence type="predicted"/>
<dbReference type="Gene3D" id="3.40.50.720">
    <property type="entry name" value="NAD(P)-binding Rossmann-like Domain"/>
    <property type="match status" value="1"/>
</dbReference>
<organism evidence="2 3">
    <name type="scientific">Actinoplanes cyaneus</name>
    <dbReference type="NCBI Taxonomy" id="52696"/>
    <lineage>
        <taxon>Bacteria</taxon>
        <taxon>Bacillati</taxon>
        <taxon>Actinomycetota</taxon>
        <taxon>Actinomycetes</taxon>
        <taxon>Micromonosporales</taxon>
        <taxon>Micromonosporaceae</taxon>
        <taxon>Actinoplanes</taxon>
    </lineage>
</organism>
<reference evidence="2" key="1">
    <citation type="submission" date="2021-01" db="EMBL/GenBank/DDBJ databases">
        <title>Whole genome shotgun sequence of Actinoplanes cyaneus NBRC 14990.</title>
        <authorList>
            <person name="Komaki H."/>
            <person name="Tamura T."/>
        </authorList>
    </citation>
    <scope>NUCLEOTIDE SEQUENCE</scope>
    <source>
        <strain evidence="2">NBRC 14990</strain>
    </source>
</reference>
<dbReference type="CDD" id="cd05243">
    <property type="entry name" value="SDR_a5"/>
    <property type="match status" value="1"/>
</dbReference>
<evidence type="ECO:0000259" key="1">
    <source>
        <dbReference type="Pfam" id="PF13460"/>
    </source>
</evidence>
<dbReference type="PANTHER" id="PTHR15020">
    <property type="entry name" value="FLAVIN REDUCTASE-RELATED"/>
    <property type="match status" value="1"/>
</dbReference>
<dbReference type="EMBL" id="BOMH01000064">
    <property type="protein sequence ID" value="GID69668.1"/>
    <property type="molecule type" value="Genomic_DNA"/>
</dbReference>
<keyword evidence="3" id="KW-1185">Reference proteome</keyword>
<gene>
    <name evidence="2" type="ORF">Acy02nite_75490</name>
</gene>
<dbReference type="SUPFAM" id="SSF51735">
    <property type="entry name" value="NAD(P)-binding Rossmann-fold domains"/>
    <property type="match status" value="1"/>
</dbReference>
<evidence type="ECO:0000313" key="2">
    <source>
        <dbReference type="EMBL" id="GID69668.1"/>
    </source>
</evidence>
<dbReference type="Proteomes" id="UP000619479">
    <property type="component" value="Unassembled WGS sequence"/>
</dbReference>
<protein>
    <submittedName>
        <fullName evidence="2">NAD-dependent dehydratase</fullName>
    </submittedName>
</protein>
<name>A0A919M9P2_9ACTN</name>
<dbReference type="InterPro" id="IPR036291">
    <property type="entry name" value="NAD(P)-bd_dom_sf"/>
</dbReference>
<sequence length="223" mass="23326">MENARVLVVGGHGKVALLLLRLLIESGHQVSAVIRNPEHRAEVAESGADPLVADVEQLGVEELAELVRGHDAIVWSAGAGGGSPARTYAVDRDAAIRSMEAAALAGVQRYVMVSYFGSQLDHGVPEDSGFFPYAEAKAAADAYLERTQLDWTILGPSRLTAEPATGRIETASQGATAGSVSRADVAAVIARTLQEPATIRRTIRFNAGATPVADALSDEGDLA</sequence>
<dbReference type="Pfam" id="PF13460">
    <property type="entry name" value="NAD_binding_10"/>
    <property type="match status" value="1"/>
</dbReference>
<accession>A0A919M9P2</accession>
<dbReference type="InterPro" id="IPR016040">
    <property type="entry name" value="NAD(P)-bd_dom"/>
</dbReference>